<reference evidence="3" key="1">
    <citation type="journal article" date="2022" name="Int. J. Mol. Sci.">
        <title>Draft Genome of Tanacetum Coccineum: Genomic Comparison of Closely Related Tanacetum-Family Plants.</title>
        <authorList>
            <person name="Yamashiro T."/>
            <person name="Shiraishi A."/>
            <person name="Nakayama K."/>
            <person name="Satake H."/>
        </authorList>
    </citation>
    <scope>NUCLEOTIDE SEQUENCE</scope>
</reference>
<gene>
    <name evidence="3" type="ORF">Tco_1003404</name>
</gene>
<keyword evidence="2" id="KW-1133">Transmembrane helix</keyword>
<dbReference type="Proteomes" id="UP001151760">
    <property type="component" value="Unassembled WGS sequence"/>
</dbReference>
<dbReference type="EMBL" id="BQNB010017148">
    <property type="protein sequence ID" value="GJT59871.1"/>
    <property type="molecule type" value="Genomic_DNA"/>
</dbReference>
<feature type="transmembrane region" description="Helical" evidence="2">
    <location>
        <begin position="189"/>
        <end position="208"/>
    </location>
</feature>
<feature type="transmembrane region" description="Helical" evidence="2">
    <location>
        <begin position="134"/>
        <end position="154"/>
    </location>
</feature>
<keyword evidence="2" id="KW-0472">Membrane</keyword>
<protein>
    <submittedName>
        <fullName evidence="3">Uncharacterized protein</fullName>
    </submittedName>
</protein>
<organism evidence="3 4">
    <name type="scientific">Tanacetum coccineum</name>
    <dbReference type="NCBI Taxonomy" id="301880"/>
    <lineage>
        <taxon>Eukaryota</taxon>
        <taxon>Viridiplantae</taxon>
        <taxon>Streptophyta</taxon>
        <taxon>Embryophyta</taxon>
        <taxon>Tracheophyta</taxon>
        <taxon>Spermatophyta</taxon>
        <taxon>Magnoliopsida</taxon>
        <taxon>eudicotyledons</taxon>
        <taxon>Gunneridae</taxon>
        <taxon>Pentapetalae</taxon>
        <taxon>asterids</taxon>
        <taxon>campanulids</taxon>
        <taxon>Asterales</taxon>
        <taxon>Asteraceae</taxon>
        <taxon>Asteroideae</taxon>
        <taxon>Anthemideae</taxon>
        <taxon>Anthemidinae</taxon>
        <taxon>Tanacetum</taxon>
    </lineage>
</organism>
<feature type="compositionally biased region" description="Basic and acidic residues" evidence="1">
    <location>
        <begin position="48"/>
        <end position="65"/>
    </location>
</feature>
<keyword evidence="2" id="KW-0812">Transmembrane</keyword>
<comment type="caution">
    <text evidence="3">The sequence shown here is derived from an EMBL/GenBank/DDBJ whole genome shotgun (WGS) entry which is preliminary data.</text>
</comment>
<feature type="compositionally biased region" description="Polar residues" evidence="1">
    <location>
        <begin position="1"/>
        <end position="26"/>
    </location>
</feature>
<feature type="transmembrane region" description="Helical" evidence="2">
    <location>
        <begin position="161"/>
        <end position="177"/>
    </location>
</feature>
<accession>A0ABQ5F8Z0</accession>
<sequence length="209" mass="23646">MKTCEDSTNAPGIPSTRVNGASTASRSKPRSNTKKDRTLPAKSALKQVEAHSRMNKSNEKQKNRVDSSISYKRIVINSNSNTSCKTCNKYLISVNHDQCVVRSWMFMKQSPATKVWQFWSLGSCWFHYVHADCWSRFLLVVATGRLWCSYWLYILIRTGDYVLLLVISFLLVALYVPAGRLSGSYWSGYGFYCLPYSILFVIAAGIIGP</sequence>
<proteinExistence type="predicted"/>
<evidence type="ECO:0000313" key="3">
    <source>
        <dbReference type="EMBL" id="GJT59871.1"/>
    </source>
</evidence>
<evidence type="ECO:0000313" key="4">
    <source>
        <dbReference type="Proteomes" id="UP001151760"/>
    </source>
</evidence>
<reference evidence="3" key="2">
    <citation type="submission" date="2022-01" db="EMBL/GenBank/DDBJ databases">
        <authorList>
            <person name="Yamashiro T."/>
            <person name="Shiraishi A."/>
            <person name="Satake H."/>
            <person name="Nakayama K."/>
        </authorList>
    </citation>
    <scope>NUCLEOTIDE SEQUENCE</scope>
</reference>
<evidence type="ECO:0000256" key="2">
    <source>
        <dbReference type="SAM" id="Phobius"/>
    </source>
</evidence>
<evidence type="ECO:0000256" key="1">
    <source>
        <dbReference type="SAM" id="MobiDB-lite"/>
    </source>
</evidence>
<name>A0ABQ5F8Z0_9ASTR</name>
<keyword evidence="4" id="KW-1185">Reference proteome</keyword>
<feature type="region of interest" description="Disordered" evidence="1">
    <location>
        <begin position="1"/>
        <end position="65"/>
    </location>
</feature>